<reference evidence="1" key="1">
    <citation type="submission" date="2022-10" db="EMBL/GenBank/DDBJ databases">
        <title>The WGS of Solirubrobacter ginsenosidimutans DSM 21036.</title>
        <authorList>
            <person name="Jiang Z."/>
        </authorList>
    </citation>
    <scope>NUCLEOTIDE SEQUENCE</scope>
    <source>
        <strain evidence="1">DSM 21036</strain>
    </source>
</reference>
<dbReference type="PANTHER" id="PTHR38479">
    <property type="entry name" value="LMO0824 PROTEIN"/>
    <property type="match status" value="1"/>
</dbReference>
<organism evidence="1 2">
    <name type="scientific">Solirubrobacter ginsenosidimutans</name>
    <dbReference type="NCBI Taxonomy" id="490573"/>
    <lineage>
        <taxon>Bacteria</taxon>
        <taxon>Bacillati</taxon>
        <taxon>Actinomycetota</taxon>
        <taxon>Thermoleophilia</taxon>
        <taxon>Solirubrobacterales</taxon>
        <taxon>Solirubrobacteraceae</taxon>
        <taxon>Solirubrobacter</taxon>
    </lineage>
</organism>
<comment type="caution">
    <text evidence="1">The sequence shown here is derived from an EMBL/GenBank/DDBJ whole genome shotgun (WGS) entry which is preliminary data.</text>
</comment>
<keyword evidence="2" id="KW-1185">Reference proteome</keyword>
<name>A0A9X3S4I3_9ACTN</name>
<dbReference type="RefSeq" id="WP_270045101.1">
    <property type="nucleotide sequence ID" value="NZ_JAPDOD010000053.1"/>
</dbReference>
<sequence length="330" mass="34966">MPEPMDVLRSWSVQDSPPGAATAALVARCEDVPVGWLDRAVYEERSVVALYNPRTATALVPAEEAAAFGTAFLPADDAGLKAIVSSAVPEQDEGFAEPVALAVDAVSDALDGVTLSRNDLHEALRQRLPVDLLPWCPGCKSHHARRGLLVMAGLHGRLCIAGRAGRQPAFARTDQLVGWDAPPREAAGAELVRRYRGTYGGSTHTHFAVWAGIGKAHARALWALTDETAAPVPPRDVALLAPGDPILLGRDREALIADPALRKKVWAAIGGAGVVLSDGRPVALWRARKKGERLEVTVEAIGEVPDITGEAERLAIHRGCTSVTLRTGTG</sequence>
<proteinExistence type="predicted"/>
<gene>
    <name evidence="1" type="ORF">OM076_36570</name>
</gene>
<dbReference type="EMBL" id="JAPDOD010000053">
    <property type="protein sequence ID" value="MDA0165839.1"/>
    <property type="molecule type" value="Genomic_DNA"/>
</dbReference>
<dbReference type="AlphaFoldDB" id="A0A9X3S4I3"/>
<dbReference type="GO" id="GO:0003677">
    <property type="term" value="F:DNA binding"/>
    <property type="evidence" value="ECO:0007669"/>
    <property type="project" value="UniProtKB-KW"/>
</dbReference>
<dbReference type="PANTHER" id="PTHR38479:SF2">
    <property type="entry name" value="WINGED HELIX DNA-BINDING DOMAIN-CONTAINING PROTEIN"/>
    <property type="match status" value="1"/>
</dbReference>
<dbReference type="Pfam" id="PF06224">
    <property type="entry name" value="AlkZ-like"/>
    <property type="match status" value="1"/>
</dbReference>
<accession>A0A9X3S4I3</accession>
<dbReference type="InterPro" id="IPR009351">
    <property type="entry name" value="AlkZ-like"/>
</dbReference>
<evidence type="ECO:0000313" key="1">
    <source>
        <dbReference type="EMBL" id="MDA0165839.1"/>
    </source>
</evidence>
<keyword evidence="1" id="KW-0238">DNA-binding</keyword>
<evidence type="ECO:0000313" key="2">
    <source>
        <dbReference type="Proteomes" id="UP001149140"/>
    </source>
</evidence>
<dbReference type="Proteomes" id="UP001149140">
    <property type="component" value="Unassembled WGS sequence"/>
</dbReference>
<protein>
    <submittedName>
        <fullName evidence="1">Winged helix DNA-binding domain-containing protein</fullName>
    </submittedName>
</protein>